<dbReference type="PANTHER" id="PTHR38731:SF1">
    <property type="entry name" value="FECR PROTEIN DOMAIN-CONTAINING PROTEIN"/>
    <property type="match status" value="1"/>
</dbReference>
<dbReference type="Gene3D" id="3.10.350.10">
    <property type="entry name" value="LysM domain"/>
    <property type="match status" value="1"/>
</dbReference>
<dbReference type="AlphaFoldDB" id="A0A9X1YQJ1"/>
<proteinExistence type="predicted"/>
<dbReference type="InterPro" id="IPR006860">
    <property type="entry name" value="FecR"/>
</dbReference>
<sequence length="567" mass="60308">MLLTSRRSIPRPARLALSLALGLPAAFAAPAGSDDLLVPYTVTSHDTLIGLNRTLFAAPGAWKEVARINHLPDSNRINPGQVLQVPSRYLHSKVVPAQLLSAFGDVRIGGKPAAAGATLDVGDSIRTGDASSAVVQLADGSHVKLAPDTEGRLDEQRRFQVKATAAAIDDGLVAASLRLLSGTVEVFASKVLRARPLEVSTPTAVIGVRGTVYRVRNDVTPATAAASAVYASATEVLEGKVHAQVGPAAAQSADVPAGFGAPLEPGRKPVVLPLPPAPDLAGVPASFDHLPIRLHIPGTLPLRVQIADDAAFDHIQLDLHVNAGDDVRLPRLADGTWHLRARAISPEGLEGVDAVREFTLNARPESPFLVDPPANAKRPVGDVTLHWTHNPDAASYVVEVARDAQFTQIALRDEHVHGETIVFHPVDSDFGAADGVYWWRVVSVDATGRRGAWGEAQALILRPTPRAPMGRVSPDGSGIELSWGGNPDDRAEVELASDPEFRQIVARGDFGAPGGKLTRPSAGTYYAHYRFVEPDGFHTAWSGTVRIDVESNWHKAWRALLPDALAK</sequence>
<dbReference type="Gene3D" id="2.60.40.10">
    <property type="entry name" value="Immunoglobulins"/>
    <property type="match status" value="1"/>
</dbReference>
<dbReference type="RefSeq" id="WP_275685268.1">
    <property type="nucleotide sequence ID" value="NZ_JAJLJH010000012.1"/>
</dbReference>
<accession>A0A9X1YQJ1</accession>
<reference evidence="3" key="1">
    <citation type="submission" date="2021-11" db="EMBL/GenBank/DDBJ databases">
        <title>BS-T2-15 a new species belonging to the Comamonadaceae family isolated from the soil of a French oak forest.</title>
        <authorList>
            <person name="Mieszkin S."/>
            <person name="Alain K."/>
        </authorList>
    </citation>
    <scope>NUCLEOTIDE SEQUENCE</scope>
    <source>
        <strain evidence="3">BS-T2-15</strain>
    </source>
</reference>
<feature type="domain" description="LysM" evidence="2">
    <location>
        <begin position="38"/>
        <end position="85"/>
    </location>
</feature>
<dbReference type="Gene3D" id="2.60.120.1440">
    <property type="match status" value="1"/>
</dbReference>
<dbReference type="Proteomes" id="UP001139353">
    <property type="component" value="Unassembled WGS sequence"/>
</dbReference>
<keyword evidence="4" id="KW-1185">Reference proteome</keyword>
<dbReference type="InterPro" id="IPR036779">
    <property type="entry name" value="LysM_dom_sf"/>
</dbReference>
<evidence type="ECO:0000256" key="1">
    <source>
        <dbReference type="SAM" id="SignalP"/>
    </source>
</evidence>
<dbReference type="EMBL" id="JAJLJH010000012">
    <property type="protein sequence ID" value="MCK9689107.1"/>
    <property type="molecule type" value="Genomic_DNA"/>
</dbReference>
<evidence type="ECO:0000313" key="3">
    <source>
        <dbReference type="EMBL" id="MCK9689107.1"/>
    </source>
</evidence>
<gene>
    <name evidence="3" type="ORF">LPC04_25610</name>
</gene>
<dbReference type="InterPro" id="IPR018392">
    <property type="entry name" value="LysM"/>
</dbReference>
<dbReference type="InterPro" id="IPR013783">
    <property type="entry name" value="Ig-like_fold"/>
</dbReference>
<organism evidence="3 4">
    <name type="scientific">Scleromatobacter humisilvae</name>
    <dbReference type="NCBI Taxonomy" id="2897159"/>
    <lineage>
        <taxon>Bacteria</taxon>
        <taxon>Pseudomonadati</taxon>
        <taxon>Pseudomonadota</taxon>
        <taxon>Betaproteobacteria</taxon>
        <taxon>Burkholderiales</taxon>
        <taxon>Sphaerotilaceae</taxon>
        <taxon>Scleromatobacter</taxon>
    </lineage>
</organism>
<dbReference type="PROSITE" id="PS51782">
    <property type="entry name" value="LYSM"/>
    <property type="match status" value="1"/>
</dbReference>
<evidence type="ECO:0000259" key="2">
    <source>
        <dbReference type="PROSITE" id="PS51782"/>
    </source>
</evidence>
<evidence type="ECO:0000313" key="4">
    <source>
        <dbReference type="Proteomes" id="UP001139353"/>
    </source>
</evidence>
<feature type="signal peptide" evidence="1">
    <location>
        <begin position="1"/>
        <end position="28"/>
    </location>
</feature>
<keyword evidence="1" id="KW-0732">Signal</keyword>
<protein>
    <submittedName>
        <fullName evidence="3">FecR domain-containing protein</fullName>
    </submittedName>
</protein>
<name>A0A9X1YQJ1_9BURK</name>
<dbReference type="PANTHER" id="PTHR38731">
    <property type="entry name" value="LIPL45-RELATED LIPOPROTEIN-RELATED"/>
    <property type="match status" value="1"/>
</dbReference>
<comment type="caution">
    <text evidence="3">The sequence shown here is derived from an EMBL/GenBank/DDBJ whole genome shotgun (WGS) entry which is preliminary data.</text>
</comment>
<dbReference type="Pfam" id="PF04773">
    <property type="entry name" value="FecR"/>
    <property type="match status" value="1"/>
</dbReference>
<feature type="chain" id="PRO_5040905762" evidence="1">
    <location>
        <begin position="29"/>
        <end position="567"/>
    </location>
</feature>